<dbReference type="eggNOG" id="COG1846">
    <property type="taxonomic scope" value="Bacteria"/>
</dbReference>
<name>Q0RMK6_FRAAA</name>
<reference evidence="3 4" key="1">
    <citation type="journal article" date="2007" name="Genome Res.">
        <title>Genome characteristics of facultatively symbiotic Frankia sp. strains reflect host range and host plant biogeography.</title>
        <authorList>
            <person name="Normand P."/>
            <person name="Lapierre P."/>
            <person name="Tisa L.S."/>
            <person name="Gogarten J.P."/>
            <person name="Alloisio N."/>
            <person name="Bagnarol E."/>
            <person name="Bassi C.A."/>
            <person name="Berry A.M."/>
            <person name="Bickhart D.M."/>
            <person name="Choisne N."/>
            <person name="Couloux A."/>
            <person name="Cournoyer B."/>
            <person name="Cruveiller S."/>
            <person name="Daubin V."/>
            <person name="Demange N."/>
            <person name="Francino M.P."/>
            <person name="Goltsman E."/>
            <person name="Huang Y."/>
            <person name="Kopp O.R."/>
            <person name="Labarre L."/>
            <person name="Lapidus A."/>
            <person name="Lavire C."/>
            <person name="Marechal J."/>
            <person name="Martinez M."/>
            <person name="Mastronunzio J.E."/>
            <person name="Mullin B.C."/>
            <person name="Niemann J."/>
            <person name="Pujic P."/>
            <person name="Rawnsley T."/>
            <person name="Rouy Z."/>
            <person name="Schenowitz C."/>
            <person name="Sellstedt A."/>
            <person name="Tavares F."/>
            <person name="Tomkins J.P."/>
            <person name="Vallenet D."/>
            <person name="Valverde C."/>
            <person name="Wall L.G."/>
            <person name="Wang Y."/>
            <person name="Medigue C."/>
            <person name="Benson D.R."/>
        </authorList>
    </citation>
    <scope>NUCLEOTIDE SEQUENCE [LARGE SCALE GENOMIC DNA]</scope>
    <source>
        <strain evidence="4">DSM 45986 / CECT 9034 / ACN14a</strain>
    </source>
</reference>
<feature type="domain" description="HTH marR-type" evidence="2">
    <location>
        <begin position="11"/>
        <end position="147"/>
    </location>
</feature>
<dbReference type="SUPFAM" id="SSF46785">
    <property type="entry name" value="Winged helix' DNA-binding domain"/>
    <property type="match status" value="1"/>
</dbReference>
<keyword evidence="4" id="KW-1185">Reference proteome</keyword>
<dbReference type="InterPro" id="IPR039422">
    <property type="entry name" value="MarR/SlyA-like"/>
</dbReference>
<protein>
    <submittedName>
        <fullName evidence="3">Bacterial regulatory protein, MarR (Partial)</fullName>
    </submittedName>
</protein>
<dbReference type="PANTHER" id="PTHR33164">
    <property type="entry name" value="TRANSCRIPTIONAL REGULATOR, MARR FAMILY"/>
    <property type="match status" value="1"/>
</dbReference>
<evidence type="ECO:0000313" key="4">
    <source>
        <dbReference type="Proteomes" id="UP000000657"/>
    </source>
</evidence>
<dbReference type="STRING" id="326424.FRAAL2597"/>
<proteinExistence type="predicted"/>
<gene>
    <name evidence="3" type="ordered locus">FRAAL2597</name>
</gene>
<dbReference type="KEGG" id="fal:FRAAL2597"/>
<dbReference type="Proteomes" id="UP000000657">
    <property type="component" value="Chromosome"/>
</dbReference>
<dbReference type="InterPro" id="IPR036388">
    <property type="entry name" value="WH-like_DNA-bd_sf"/>
</dbReference>
<dbReference type="PROSITE" id="PS50995">
    <property type="entry name" value="HTH_MARR_2"/>
    <property type="match status" value="1"/>
</dbReference>
<dbReference type="PANTHER" id="PTHR33164:SF99">
    <property type="entry name" value="MARR FAMILY REGULATORY PROTEIN"/>
    <property type="match status" value="1"/>
</dbReference>
<dbReference type="Gene3D" id="1.10.10.10">
    <property type="entry name" value="Winged helix-like DNA-binding domain superfamily/Winged helix DNA-binding domain"/>
    <property type="match status" value="1"/>
</dbReference>
<dbReference type="GO" id="GO:0003700">
    <property type="term" value="F:DNA-binding transcription factor activity"/>
    <property type="evidence" value="ECO:0007669"/>
    <property type="project" value="InterPro"/>
</dbReference>
<feature type="region of interest" description="Disordered" evidence="1">
    <location>
        <begin position="157"/>
        <end position="212"/>
    </location>
</feature>
<dbReference type="Pfam" id="PF12802">
    <property type="entry name" value="MarR_2"/>
    <property type="match status" value="1"/>
</dbReference>
<evidence type="ECO:0000259" key="2">
    <source>
        <dbReference type="PROSITE" id="PS50995"/>
    </source>
</evidence>
<evidence type="ECO:0000256" key="1">
    <source>
        <dbReference type="SAM" id="MobiDB-lite"/>
    </source>
</evidence>
<sequence>MAEPIPLSPQEEQLVRQIGRLVHGLPRFLEDDMAGAAGIAMTDFAVLIVLAEAPGQRLRMADLAWQVGLTPSRITRVVDGLRTRDLVTKGRDPGDARSNVAALTATGRIAAREAQPHYVASVRHRILTHIPPETMAATIEGISRVTDALLSDYGPRRERGLTQESGHRSDPDPDGAGERSPRGDEVLPRRGQGGRGRAVPVPSGSDDQVGRC</sequence>
<evidence type="ECO:0000313" key="3">
    <source>
        <dbReference type="EMBL" id="CAJ61244.1"/>
    </source>
</evidence>
<dbReference type="RefSeq" id="WP_011603751.1">
    <property type="nucleotide sequence ID" value="NC_008278.1"/>
</dbReference>
<dbReference type="EMBL" id="CT573213">
    <property type="protein sequence ID" value="CAJ61244.1"/>
    <property type="molecule type" value="Genomic_DNA"/>
</dbReference>
<dbReference type="SMART" id="SM00347">
    <property type="entry name" value="HTH_MARR"/>
    <property type="match status" value="1"/>
</dbReference>
<dbReference type="GO" id="GO:0006950">
    <property type="term" value="P:response to stress"/>
    <property type="evidence" value="ECO:0007669"/>
    <property type="project" value="TreeGrafter"/>
</dbReference>
<dbReference type="InterPro" id="IPR000835">
    <property type="entry name" value="HTH_MarR-typ"/>
</dbReference>
<dbReference type="AlphaFoldDB" id="Q0RMK6"/>
<accession>Q0RMK6</accession>
<dbReference type="InterPro" id="IPR036390">
    <property type="entry name" value="WH_DNA-bd_sf"/>
</dbReference>
<organism evidence="3 4">
    <name type="scientific">Frankia alni (strain DSM 45986 / CECT 9034 / ACN14a)</name>
    <dbReference type="NCBI Taxonomy" id="326424"/>
    <lineage>
        <taxon>Bacteria</taxon>
        <taxon>Bacillati</taxon>
        <taxon>Actinomycetota</taxon>
        <taxon>Actinomycetes</taxon>
        <taxon>Frankiales</taxon>
        <taxon>Frankiaceae</taxon>
        <taxon>Frankia</taxon>
    </lineage>
</organism>
<feature type="compositionally biased region" description="Basic and acidic residues" evidence="1">
    <location>
        <begin position="157"/>
        <end position="188"/>
    </location>
</feature>
<dbReference type="HOGENOM" id="CLU_083287_2_2_11"/>